<gene>
    <name evidence="1" type="ORF">METZ01_LOCUS161935</name>
</gene>
<reference evidence="1" key="1">
    <citation type="submission" date="2018-05" db="EMBL/GenBank/DDBJ databases">
        <authorList>
            <person name="Lanie J.A."/>
            <person name="Ng W.-L."/>
            <person name="Kazmierczak K.M."/>
            <person name="Andrzejewski T.M."/>
            <person name="Davidsen T.M."/>
            <person name="Wayne K.J."/>
            <person name="Tettelin H."/>
            <person name="Glass J.I."/>
            <person name="Rusch D."/>
            <person name="Podicherti R."/>
            <person name="Tsui H.-C.T."/>
            <person name="Winkler M.E."/>
        </authorList>
    </citation>
    <scope>NUCLEOTIDE SEQUENCE</scope>
</reference>
<evidence type="ECO:0000313" key="1">
    <source>
        <dbReference type="EMBL" id="SVB09081.1"/>
    </source>
</evidence>
<organism evidence="1">
    <name type="scientific">marine metagenome</name>
    <dbReference type="NCBI Taxonomy" id="408172"/>
    <lineage>
        <taxon>unclassified sequences</taxon>
        <taxon>metagenomes</taxon>
        <taxon>ecological metagenomes</taxon>
    </lineage>
</organism>
<dbReference type="Pfam" id="PF22742">
    <property type="entry name" value="PspAB"/>
    <property type="match status" value="1"/>
</dbReference>
<protein>
    <submittedName>
        <fullName evidence="1">Uncharacterized protein</fullName>
    </submittedName>
</protein>
<accession>A0A382B6E8</accession>
<sequence>MTPSEVLRSITEFVGYCEEGNDLKALNEAAIILSPNDDDFFRDLNNSTNRVIQEIEVSSRVTGRTATDDHGTRWIILTESDFISLVSLIDKFSMRISELNLGPRMIAAVFKGNFRGTKSYWICNYRTSRYYPFVPTGSNQRDYETETGIAEMFSFHGIPVESPQHWYPLWNAPL</sequence>
<dbReference type="AlphaFoldDB" id="A0A382B6E8"/>
<dbReference type="InterPro" id="IPR054383">
    <property type="entry name" value="PspAB-like"/>
</dbReference>
<name>A0A382B6E8_9ZZZZ</name>
<dbReference type="EMBL" id="UINC01028311">
    <property type="protein sequence ID" value="SVB09081.1"/>
    <property type="molecule type" value="Genomic_DNA"/>
</dbReference>
<proteinExistence type="predicted"/>